<comment type="caution">
    <text evidence="6">The sequence shown here is derived from an EMBL/GenBank/DDBJ whole genome shotgun (WGS) entry which is preliminary data.</text>
</comment>
<dbReference type="PROSITE" id="PS50885">
    <property type="entry name" value="HAMP"/>
    <property type="match status" value="1"/>
</dbReference>
<evidence type="ECO:0000259" key="5">
    <source>
        <dbReference type="PROSITE" id="PS50885"/>
    </source>
</evidence>
<proteinExistence type="predicted"/>
<evidence type="ECO:0000256" key="4">
    <source>
        <dbReference type="SAM" id="Phobius"/>
    </source>
</evidence>
<feature type="transmembrane region" description="Helical" evidence="4">
    <location>
        <begin position="20"/>
        <end position="38"/>
    </location>
</feature>
<dbReference type="AlphaFoldDB" id="A0A4R9M2D1"/>
<dbReference type="GO" id="GO:0007165">
    <property type="term" value="P:signal transduction"/>
    <property type="evidence" value="ECO:0007669"/>
    <property type="project" value="InterPro"/>
</dbReference>
<dbReference type="GO" id="GO:0016791">
    <property type="term" value="F:phosphatase activity"/>
    <property type="evidence" value="ECO:0007669"/>
    <property type="project" value="TreeGrafter"/>
</dbReference>
<reference evidence="6" key="1">
    <citation type="journal article" date="2019" name="PLoS Negl. Trop. Dis.">
        <title>Revisiting the worldwide diversity of Leptospira species in the environment.</title>
        <authorList>
            <person name="Vincent A.T."/>
            <person name="Schiettekatte O."/>
            <person name="Bourhy P."/>
            <person name="Veyrier F.J."/>
            <person name="Picardeau M."/>
        </authorList>
    </citation>
    <scope>NUCLEOTIDE SEQUENCE [LARGE SCALE GENOMIC DNA]</scope>
    <source>
        <strain evidence="6">201300427</strain>
    </source>
</reference>
<keyword evidence="4" id="KW-0812">Transmembrane</keyword>
<dbReference type="CDD" id="cd06225">
    <property type="entry name" value="HAMP"/>
    <property type="match status" value="1"/>
</dbReference>
<feature type="region of interest" description="Disordered" evidence="3">
    <location>
        <begin position="467"/>
        <end position="490"/>
    </location>
</feature>
<evidence type="ECO:0000256" key="2">
    <source>
        <dbReference type="SAM" id="Coils"/>
    </source>
</evidence>
<dbReference type="Pfam" id="PF07228">
    <property type="entry name" value="SpoIIE"/>
    <property type="match status" value="1"/>
</dbReference>
<dbReference type="PANTHER" id="PTHR43156:SF2">
    <property type="entry name" value="STAGE II SPORULATION PROTEIN E"/>
    <property type="match status" value="1"/>
</dbReference>
<keyword evidence="1" id="KW-0378">Hydrolase</keyword>
<evidence type="ECO:0000256" key="1">
    <source>
        <dbReference type="ARBA" id="ARBA00022801"/>
    </source>
</evidence>
<dbReference type="PANTHER" id="PTHR43156">
    <property type="entry name" value="STAGE II SPORULATION PROTEIN E-RELATED"/>
    <property type="match status" value="1"/>
</dbReference>
<dbReference type="Proteomes" id="UP000298058">
    <property type="component" value="Unassembled WGS sequence"/>
</dbReference>
<dbReference type="InterPro" id="IPR001932">
    <property type="entry name" value="PPM-type_phosphatase-like_dom"/>
</dbReference>
<dbReference type="Pfam" id="PF00672">
    <property type="entry name" value="HAMP"/>
    <property type="match status" value="1"/>
</dbReference>
<feature type="transmembrane region" description="Helical" evidence="4">
    <location>
        <begin position="664"/>
        <end position="687"/>
    </location>
</feature>
<dbReference type="Gene3D" id="6.10.340.10">
    <property type="match status" value="1"/>
</dbReference>
<keyword evidence="4" id="KW-1133">Transmembrane helix</keyword>
<keyword evidence="7" id="KW-1185">Reference proteome</keyword>
<evidence type="ECO:0000256" key="3">
    <source>
        <dbReference type="SAM" id="MobiDB-lite"/>
    </source>
</evidence>
<dbReference type="SMART" id="SM00304">
    <property type="entry name" value="HAMP"/>
    <property type="match status" value="1"/>
</dbReference>
<dbReference type="OrthoDB" id="343514at2"/>
<dbReference type="SMART" id="SM00331">
    <property type="entry name" value="PP2C_SIG"/>
    <property type="match status" value="1"/>
</dbReference>
<feature type="domain" description="HAMP" evidence="5">
    <location>
        <begin position="684"/>
        <end position="736"/>
    </location>
</feature>
<dbReference type="InterPro" id="IPR036457">
    <property type="entry name" value="PPM-type-like_dom_sf"/>
</dbReference>
<organism evidence="6 7">
    <name type="scientific">Leptospira idonii</name>
    <dbReference type="NCBI Taxonomy" id="1193500"/>
    <lineage>
        <taxon>Bacteria</taxon>
        <taxon>Pseudomonadati</taxon>
        <taxon>Spirochaetota</taxon>
        <taxon>Spirochaetia</taxon>
        <taxon>Leptospirales</taxon>
        <taxon>Leptospiraceae</taxon>
        <taxon>Leptospira</taxon>
    </lineage>
</organism>
<evidence type="ECO:0000313" key="6">
    <source>
        <dbReference type="EMBL" id="TGN20913.1"/>
    </source>
</evidence>
<dbReference type="SUPFAM" id="SSF158472">
    <property type="entry name" value="HAMP domain-like"/>
    <property type="match status" value="1"/>
</dbReference>
<accession>A0A4R9M2D1</accession>
<keyword evidence="4" id="KW-0472">Membrane</keyword>
<dbReference type="InterPro" id="IPR003660">
    <property type="entry name" value="HAMP_dom"/>
</dbReference>
<feature type="coiled-coil region" evidence="2">
    <location>
        <begin position="183"/>
        <end position="234"/>
    </location>
</feature>
<evidence type="ECO:0000313" key="7">
    <source>
        <dbReference type="Proteomes" id="UP000298058"/>
    </source>
</evidence>
<protein>
    <submittedName>
        <fullName evidence="6">HAMP domain-containing protein</fullName>
    </submittedName>
</protein>
<dbReference type="RefSeq" id="WP_135758786.1">
    <property type="nucleotide sequence ID" value="NZ_RQHW01000003.1"/>
</dbReference>
<dbReference type="InterPro" id="IPR052016">
    <property type="entry name" value="Bact_Sigma-Reg"/>
</dbReference>
<dbReference type="Gene3D" id="3.60.40.10">
    <property type="entry name" value="PPM-type phosphatase domain"/>
    <property type="match status" value="1"/>
</dbReference>
<keyword evidence="2" id="KW-0175">Coiled coil</keyword>
<sequence>MIKNKFLRAVLPGIRAKLSFFTAILVITILSITSVIHYRQQSSALEEKLGMELKSPLEYVSSVVVDLENLSRSLVLVEEYKIRVKEKKKELSKFKRTVVSKEKGFFGALKSFGQSIGLNVKRGNVYHSVDTYFSRYLSEKEIVDFEVNVKNRLRKENGAPIDPVQYERIRVLAEKIASSRIGIETSKSRMEEIEEEKKAIEEELLKEGLAPKDQKKLTANKDKLERERKTSEKNIPINEKKIESGETALAKALQAFFRGSYKDKISSLGLVPDKIRILAYDRNGKETLDTGLLFSVSSETGKKLFQNQEFKASKASLFQDKDVLNTIQNKSESESYEVGGRQFEVVYRPVFRSPITAERSRLIAEELAKEDSIWRSYLEEDKKISLEIGELSQKLKARISFLRKEGKVKPSSDAEYKSLTAAYRQLLKKREIKLESLQPYKQVYSDLEKGWKQKKESVTNKISEKSKEITDWQKRSKTPPKEGEKQLSAEEIQDKIKSLEAAEEELRDALLQLEGTKEDWSSISERRIEDSFYGLREAALEDFAFLSFQTGSSGLRRYYKEAPERKETQVKWKLLRDWILSGDSETELPKFTKNKWDSGILVRSRSEAEEMMWALDSAPLSMLEEKIGKGLVYDLLRKDLLGYNIVLIDRTDGARQMRKNREELLQFTAIIGIIAILLAYVLASFVVRRIRLISRKAEEIGEGNLEVQFPRAGYDEIGILSESLNDMVKGLKEGEEMRGELLAAEEIQKRLLPETLPTHLKDQVEFGAFYKAMAGVGGDYYDFIELENGKVAFCIGDVSNHGVGPAIIMALFRAQIRSILRRGERNLKKILLEVNAHVYDDTPDHIFVTFFMGIFDSVNSRIEYISAGHIKPVFYDASEKKIHLLPAGGLPIGMDENSFFETTVERRALNLDSGDLFFQYTDGLDEARSPDGSMYTKERVAKLIRENGEKSPEELIQIVVSDLQTHTNYDLKKPGLSQLSDDVAMIALRKK</sequence>
<name>A0A4R9M2D1_9LEPT</name>
<dbReference type="GO" id="GO:0016020">
    <property type="term" value="C:membrane"/>
    <property type="evidence" value="ECO:0007669"/>
    <property type="project" value="InterPro"/>
</dbReference>
<dbReference type="EMBL" id="RQHW01000003">
    <property type="protein sequence ID" value="TGN20913.1"/>
    <property type="molecule type" value="Genomic_DNA"/>
</dbReference>
<gene>
    <name evidence="6" type="ORF">EHS15_01620</name>
</gene>